<gene>
    <name evidence="1" type="ORF">MANES_03G073016v8</name>
</gene>
<keyword evidence="2" id="KW-1185">Reference proteome</keyword>
<name>A0ACB7HZT8_MANES</name>
<protein>
    <submittedName>
        <fullName evidence="1">Uncharacterized protein</fullName>
    </submittedName>
</protein>
<feature type="non-terminal residue" evidence="1">
    <location>
        <position position="1"/>
    </location>
</feature>
<proteinExistence type="predicted"/>
<dbReference type="EMBL" id="CM004389">
    <property type="protein sequence ID" value="KAG8657494.1"/>
    <property type="molecule type" value="Genomic_DNA"/>
</dbReference>
<accession>A0ACB7HZT8</accession>
<evidence type="ECO:0000313" key="1">
    <source>
        <dbReference type="EMBL" id="KAG8657494.1"/>
    </source>
</evidence>
<reference evidence="2" key="1">
    <citation type="journal article" date="2016" name="Nat. Biotechnol.">
        <title>Sequencing wild and cultivated cassava and related species reveals extensive interspecific hybridization and genetic diversity.</title>
        <authorList>
            <person name="Bredeson J.V."/>
            <person name="Lyons J.B."/>
            <person name="Prochnik S.E."/>
            <person name="Wu G.A."/>
            <person name="Ha C.M."/>
            <person name="Edsinger-Gonzales E."/>
            <person name="Grimwood J."/>
            <person name="Schmutz J."/>
            <person name="Rabbi I.Y."/>
            <person name="Egesi C."/>
            <person name="Nauluvula P."/>
            <person name="Lebot V."/>
            <person name="Ndunguru J."/>
            <person name="Mkamilo G."/>
            <person name="Bart R.S."/>
            <person name="Setter T.L."/>
            <person name="Gleadow R.M."/>
            <person name="Kulakow P."/>
            <person name="Ferguson M.E."/>
            <person name="Rounsley S."/>
            <person name="Rokhsar D.S."/>
        </authorList>
    </citation>
    <scope>NUCLEOTIDE SEQUENCE [LARGE SCALE GENOMIC DNA]</scope>
    <source>
        <strain evidence="2">cv. AM560-2</strain>
    </source>
</reference>
<sequence length="108" mass="12599">QQNNRTIRNHAYPSFGDFRPSVVRSRVDANNFEFEPSLVQMVQQSLFNGQHIENPYLHLSNVMEISDMVKLNGVSKGAIRLRLFPFSLRDRAREWLNALPPRSITTWE</sequence>
<evidence type="ECO:0000313" key="2">
    <source>
        <dbReference type="Proteomes" id="UP000091857"/>
    </source>
</evidence>
<organism evidence="1 2">
    <name type="scientific">Manihot esculenta</name>
    <name type="common">Cassava</name>
    <name type="synonym">Jatropha manihot</name>
    <dbReference type="NCBI Taxonomy" id="3983"/>
    <lineage>
        <taxon>Eukaryota</taxon>
        <taxon>Viridiplantae</taxon>
        <taxon>Streptophyta</taxon>
        <taxon>Embryophyta</taxon>
        <taxon>Tracheophyta</taxon>
        <taxon>Spermatophyta</taxon>
        <taxon>Magnoliopsida</taxon>
        <taxon>eudicotyledons</taxon>
        <taxon>Gunneridae</taxon>
        <taxon>Pentapetalae</taxon>
        <taxon>rosids</taxon>
        <taxon>fabids</taxon>
        <taxon>Malpighiales</taxon>
        <taxon>Euphorbiaceae</taxon>
        <taxon>Crotonoideae</taxon>
        <taxon>Manihoteae</taxon>
        <taxon>Manihot</taxon>
    </lineage>
</organism>
<comment type="caution">
    <text evidence="1">The sequence shown here is derived from an EMBL/GenBank/DDBJ whole genome shotgun (WGS) entry which is preliminary data.</text>
</comment>
<dbReference type="Proteomes" id="UP000091857">
    <property type="component" value="Chromosome 3"/>
</dbReference>